<evidence type="ECO:0000313" key="2">
    <source>
        <dbReference type="Proteomes" id="UP001162972"/>
    </source>
</evidence>
<dbReference type="AlphaFoldDB" id="A0AAD6KYT2"/>
<dbReference type="EMBL" id="JAPFFJ010000003">
    <property type="protein sequence ID" value="KAJ6430882.1"/>
    <property type="molecule type" value="Genomic_DNA"/>
</dbReference>
<dbReference type="Proteomes" id="UP001162972">
    <property type="component" value="Chromosome 10"/>
</dbReference>
<organism evidence="1 2">
    <name type="scientific">Salix udensis</name>
    <dbReference type="NCBI Taxonomy" id="889485"/>
    <lineage>
        <taxon>Eukaryota</taxon>
        <taxon>Viridiplantae</taxon>
        <taxon>Streptophyta</taxon>
        <taxon>Embryophyta</taxon>
        <taxon>Tracheophyta</taxon>
        <taxon>Spermatophyta</taxon>
        <taxon>Magnoliopsida</taxon>
        <taxon>eudicotyledons</taxon>
        <taxon>Gunneridae</taxon>
        <taxon>Pentapetalae</taxon>
        <taxon>rosids</taxon>
        <taxon>fabids</taxon>
        <taxon>Malpighiales</taxon>
        <taxon>Salicaceae</taxon>
        <taxon>Saliceae</taxon>
        <taxon>Salix</taxon>
    </lineage>
</organism>
<protein>
    <submittedName>
        <fullName evidence="1">Uncharacterized protein</fullName>
    </submittedName>
</protein>
<dbReference type="PANTHER" id="PTHR33484">
    <property type="entry name" value="BNAC07G33360D PROTEIN"/>
    <property type="match status" value="1"/>
</dbReference>
<dbReference type="PANTHER" id="PTHR33484:SF3">
    <property type="entry name" value="HYDROXYPROLINE-RICH GLYCOPROTEIN FAMILY PROTEIN"/>
    <property type="match status" value="1"/>
</dbReference>
<name>A0AAD6KYT2_9ROSI</name>
<comment type="caution">
    <text evidence="1">The sequence shown here is derived from an EMBL/GenBank/DDBJ whole genome shotgun (WGS) entry which is preliminary data.</text>
</comment>
<accession>A0AAD6KYT2</accession>
<keyword evidence="2" id="KW-1185">Reference proteome</keyword>
<reference evidence="1 2" key="1">
    <citation type="journal article" date="2023" name="Int. J. Mol. Sci.">
        <title>De Novo Assembly and Annotation of 11 Diverse Shrub Willow (Salix) Genomes Reveals Novel Gene Organization in Sex-Linked Regions.</title>
        <authorList>
            <person name="Hyden B."/>
            <person name="Feng K."/>
            <person name="Yates T.B."/>
            <person name="Jawdy S."/>
            <person name="Cereghino C."/>
            <person name="Smart L.B."/>
            <person name="Muchero W."/>
        </authorList>
    </citation>
    <scope>NUCLEOTIDE SEQUENCE [LARGE SCALE GENOMIC DNA]</scope>
    <source>
        <tissue evidence="1">Shoot tip</tissue>
    </source>
</reference>
<gene>
    <name evidence="1" type="ORF">OIU84_018397</name>
</gene>
<evidence type="ECO:0000313" key="1">
    <source>
        <dbReference type="EMBL" id="KAJ6430882.1"/>
    </source>
</evidence>
<sequence length="81" mass="9549">MARQADRLYRIGLEGFALIDEWNGCPRRPSPAQEHQHQQQRYDYRGIQGPMTKMDFISNKEAAKRYGGVVIMDFRKKKSLY</sequence>
<proteinExistence type="predicted"/>